<comment type="caution">
    <text evidence="1">The sequence shown here is derived from an EMBL/GenBank/DDBJ whole genome shotgun (WGS) entry which is preliminary data.</text>
</comment>
<evidence type="ECO:0000313" key="1">
    <source>
        <dbReference type="EMBL" id="KAF2475502.1"/>
    </source>
</evidence>
<name>A0ACB6R8U0_9PLEO</name>
<gene>
    <name evidence="1" type="ORF">BDR25DRAFT_103182</name>
</gene>
<reference evidence="1" key="1">
    <citation type="journal article" date="2020" name="Stud. Mycol.">
        <title>101 Dothideomycetes genomes: a test case for predicting lifestyles and emergence of pathogens.</title>
        <authorList>
            <person name="Haridas S."/>
            <person name="Albert R."/>
            <person name="Binder M."/>
            <person name="Bloem J."/>
            <person name="Labutti K."/>
            <person name="Salamov A."/>
            <person name="Andreopoulos B."/>
            <person name="Baker S."/>
            <person name="Barry K."/>
            <person name="Bills G."/>
            <person name="Bluhm B."/>
            <person name="Cannon C."/>
            <person name="Castanera R."/>
            <person name="Culley D."/>
            <person name="Daum C."/>
            <person name="Ezra D."/>
            <person name="Gonzalez J."/>
            <person name="Henrissat B."/>
            <person name="Kuo A."/>
            <person name="Liang C."/>
            <person name="Lipzen A."/>
            <person name="Lutzoni F."/>
            <person name="Magnuson J."/>
            <person name="Mondo S."/>
            <person name="Nolan M."/>
            <person name="Ohm R."/>
            <person name="Pangilinan J."/>
            <person name="Park H.-J."/>
            <person name="Ramirez L."/>
            <person name="Alfaro M."/>
            <person name="Sun H."/>
            <person name="Tritt A."/>
            <person name="Yoshinaga Y."/>
            <person name="Zwiers L.-H."/>
            <person name="Turgeon B."/>
            <person name="Goodwin S."/>
            <person name="Spatafora J."/>
            <person name="Crous P."/>
            <person name="Grigoriev I."/>
        </authorList>
    </citation>
    <scope>NUCLEOTIDE SEQUENCE</scope>
    <source>
        <strain evidence="1">ATCC 200398</strain>
    </source>
</reference>
<accession>A0ACB6R8U0</accession>
<evidence type="ECO:0000313" key="2">
    <source>
        <dbReference type="Proteomes" id="UP000799755"/>
    </source>
</evidence>
<keyword evidence="2" id="KW-1185">Reference proteome</keyword>
<organism evidence="1 2">
    <name type="scientific">Lindgomyces ingoldianus</name>
    <dbReference type="NCBI Taxonomy" id="673940"/>
    <lineage>
        <taxon>Eukaryota</taxon>
        <taxon>Fungi</taxon>
        <taxon>Dikarya</taxon>
        <taxon>Ascomycota</taxon>
        <taxon>Pezizomycotina</taxon>
        <taxon>Dothideomycetes</taxon>
        <taxon>Pleosporomycetidae</taxon>
        <taxon>Pleosporales</taxon>
        <taxon>Lindgomycetaceae</taxon>
        <taxon>Lindgomyces</taxon>
    </lineage>
</organism>
<sequence>MTTAAPSSPPLWIGPLQPTILHHSPLLYLTPIPTILLFTLSIASVALSSHAEAIIRANTRLGLDIFMTPKGVKADSPQHYGLTQDSAIGDLMLFTFSNSILVTVFCTAGWWLIWRRIPGNVHVKMPMHWTAFYTGLIGPTMVSSLVVMIYGFCNDGVGRAVACSYSQKGGGNFECTTESAACRMLPVAMKGSEVWAGRACVEAVCTDFR</sequence>
<dbReference type="EMBL" id="MU003496">
    <property type="protein sequence ID" value="KAF2475502.1"/>
    <property type="molecule type" value="Genomic_DNA"/>
</dbReference>
<protein>
    <submittedName>
        <fullName evidence="1">Uncharacterized protein</fullName>
    </submittedName>
</protein>
<proteinExistence type="predicted"/>
<dbReference type="Proteomes" id="UP000799755">
    <property type="component" value="Unassembled WGS sequence"/>
</dbReference>